<gene>
    <name evidence="5" type="ORF">BJ322DRAFT_1111985</name>
</gene>
<feature type="compositionally biased region" description="Basic and acidic residues" evidence="3">
    <location>
        <begin position="16"/>
        <end position="25"/>
    </location>
</feature>
<dbReference type="Proteomes" id="UP000736335">
    <property type="component" value="Unassembled WGS sequence"/>
</dbReference>
<dbReference type="GO" id="GO:0006139">
    <property type="term" value="P:nucleobase-containing compound metabolic process"/>
    <property type="evidence" value="ECO:0007669"/>
    <property type="project" value="InterPro"/>
</dbReference>
<dbReference type="GO" id="GO:0005634">
    <property type="term" value="C:nucleus"/>
    <property type="evidence" value="ECO:0007669"/>
    <property type="project" value="TreeGrafter"/>
</dbReference>
<reference evidence="5" key="1">
    <citation type="journal article" date="2020" name="Nat. Commun.">
        <title>Large-scale genome sequencing of mycorrhizal fungi provides insights into the early evolution of symbiotic traits.</title>
        <authorList>
            <person name="Miyauchi S."/>
            <person name="Kiss E."/>
            <person name="Kuo A."/>
            <person name="Drula E."/>
            <person name="Kohler A."/>
            <person name="Sanchez-Garcia M."/>
            <person name="Morin E."/>
            <person name="Andreopoulos B."/>
            <person name="Barry K.W."/>
            <person name="Bonito G."/>
            <person name="Buee M."/>
            <person name="Carver A."/>
            <person name="Chen C."/>
            <person name="Cichocki N."/>
            <person name="Clum A."/>
            <person name="Culley D."/>
            <person name="Crous P.W."/>
            <person name="Fauchery L."/>
            <person name="Girlanda M."/>
            <person name="Hayes R.D."/>
            <person name="Keri Z."/>
            <person name="LaButti K."/>
            <person name="Lipzen A."/>
            <person name="Lombard V."/>
            <person name="Magnuson J."/>
            <person name="Maillard F."/>
            <person name="Murat C."/>
            <person name="Nolan M."/>
            <person name="Ohm R.A."/>
            <person name="Pangilinan J."/>
            <person name="Pereira M.F."/>
            <person name="Perotto S."/>
            <person name="Peter M."/>
            <person name="Pfister S."/>
            <person name="Riley R."/>
            <person name="Sitrit Y."/>
            <person name="Stielow J.B."/>
            <person name="Szollosi G."/>
            <person name="Zifcakova L."/>
            <person name="Stursova M."/>
            <person name="Spatafora J.W."/>
            <person name="Tedersoo L."/>
            <person name="Vaario L.M."/>
            <person name="Yamada A."/>
            <person name="Yan M."/>
            <person name="Wang P."/>
            <person name="Xu J."/>
            <person name="Bruns T."/>
            <person name="Baldrian P."/>
            <person name="Vilgalys R."/>
            <person name="Dunand C."/>
            <person name="Henrissat B."/>
            <person name="Grigoriev I.V."/>
            <person name="Hibbett D."/>
            <person name="Nagy L.G."/>
            <person name="Martin F.M."/>
        </authorList>
    </citation>
    <scope>NUCLEOTIDE SEQUENCE</scope>
    <source>
        <strain evidence="5">UH-Tt-Lm1</strain>
    </source>
</reference>
<sequence length="410" mass="45776">MSPKPTSKILLALDGSDGKGVEKKGSLTAETGKAPRQLQRSKTEPAIPGYQDAQRSRASKALTKTTSDAGPSNTLPVYSYKDHEDPAIVVYTKNEEEANDLIGCLHGPSGFDMEWRFYWLNGRTVSRPTALVQIGDDRIILLVQLSAMTRFPSELKRVIESPDIVKLGVNIRGDGEKLYHDYGILPRGLVELAGAAQDADADFAAMFRRPMVALAKMVEFYEKRHLPKDTVRISDWERDPLDPEQIEYAANDADCAVRMYKKICEIAEEAGKTLTLSKYTTDLKADYDSGKLGMITTSATFTPKNATAELTPQERKTYTLWHTEELSLPELCAALRSKDNPLKESTVISYVFEALQKDKSLPFSLPKLKELIQLEIGSWARHGWWIHKLDAQNRVQAKAPSTSNSQPKDQ</sequence>
<feature type="compositionally biased region" description="Polar residues" evidence="3">
    <location>
        <begin position="62"/>
        <end position="75"/>
    </location>
</feature>
<comment type="caution">
    <text evidence="5">The sequence shown here is derived from an EMBL/GenBank/DDBJ whole genome shotgun (WGS) entry which is preliminary data.</text>
</comment>
<evidence type="ECO:0000256" key="2">
    <source>
        <dbReference type="ARBA" id="ARBA00022801"/>
    </source>
</evidence>
<feature type="domain" description="3'-5' exonuclease" evidence="4">
    <location>
        <begin position="89"/>
        <end position="268"/>
    </location>
</feature>
<evidence type="ECO:0000256" key="3">
    <source>
        <dbReference type="SAM" id="MobiDB-lite"/>
    </source>
</evidence>
<dbReference type="SUPFAM" id="SSF53098">
    <property type="entry name" value="Ribonuclease H-like"/>
    <property type="match status" value="1"/>
</dbReference>
<proteinExistence type="predicted"/>
<dbReference type="InterPro" id="IPR012337">
    <property type="entry name" value="RNaseH-like_sf"/>
</dbReference>
<dbReference type="Gene3D" id="3.30.420.10">
    <property type="entry name" value="Ribonuclease H-like superfamily/Ribonuclease H"/>
    <property type="match status" value="1"/>
</dbReference>
<evidence type="ECO:0000313" key="5">
    <source>
        <dbReference type="EMBL" id="KAF9781270.1"/>
    </source>
</evidence>
<keyword evidence="6" id="KW-1185">Reference proteome</keyword>
<dbReference type="OrthoDB" id="1920326at2759"/>
<protein>
    <submittedName>
        <fullName evidence="5">Ribonuclease H-like domain-containing protein</fullName>
    </submittedName>
</protein>
<dbReference type="CDD" id="cd06141">
    <property type="entry name" value="WRN_exo"/>
    <property type="match status" value="1"/>
</dbReference>
<name>A0A9P6L3Q0_9AGAM</name>
<feature type="region of interest" description="Disordered" evidence="3">
    <location>
        <begin position="1"/>
        <end position="75"/>
    </location>
</feature>
<dbReference type="GO" id="GO:0003676">
    <property type="term" value="F:nucleic acid binding"/>
    <property type="evidence" value="ECO:0007669"/>
    <property type="project" value="InterPro"/>
</dbReference>
<dbReference type="EMBL" id="WIUZ02000014">
    <property type="protein sequence ID" value="KAF9781270.1"/>
    <property type="molecule type" value="Genomic_DNA"/>
</dbReference>
<dbReference type="PANTHER" id="PTHR13620:SF104">
    <property type="entry name" value="EXONUCLEASE 3'-5' DOMAIN-CONTAINING PROTEIN 2"/>
    <property type="match status" value="1"/>
</dbReference>
<dbReference type="PANTHER" id="PTHR13620">
    <property type="entry name" value="3-5 EXONUCLEASE"/>
    <property type="match status" value="1"/>
</dbReference>
<dbReference type="AlphaFoldDB" id="A0A9P6L3Q0"/>
<organism evidence="5 6">
    <name type="scientific">Thelephora terrestris</name>
    <dbReference type="NCBI Taxonomy" id="56493"/>
    <lineage>
        <taxon>Eukaryota</taxon>
        <taxon>Fungi</taxon>
        <taxon>Dikarya</taxon>
        <taxon>Basidiomycota</taxon>
        <taxon>Agaricomycotina</taxon>
        <taxon>Agaricomycetes</taxon>
        <taxon>Thelephorales</taxon>
        <taxon>Thelephoraceae</taxon>
        <taxon>Thelephora</taxon>
    </lineage>
</organism>
<keyword evidence="1" id="KW-0540">Nuclease</keyword>
<evidence type="ECO:0000313" key="6">
    <source>
        <dbReference type="Proteomes" id="UP000736335"/>
    </source>
</evidence>
<accession>A0A9P6L3Q0</accession>
<dbReference type="InterPro" id="IPR002562">
    <property type="entry name" value="3'-5'_exonuclease_dom"/>
</dbReference>
<keyword evidence="2" id="KW-0378">Hydrolase</keyword>
<dbReference type="GO" id="GO:0005737">
    <property type="term" value="C:cytoplasm"/>
    <property type="evidence" value="ECO:0007669"/>
    <property type="project" value="TreeGrafter"/>
</dbReference>
<dbReference type="SMART" id="SM00474">
    <property type="entry name" value="35EXOc"/>
    <property type="match status" value="1"/>
</dbReference>
<evidence type="ECO:0000256" key="1">
    <source>
        <dbReference type="ARBA" id="ARBA00022722"/>
    </source>
</evidence>
<reference evidence="5" key="2">
    <citation type="submission" date="2020-11" db="EMBL/GenBank/DDBJ databases">
        <authorList>
            <consortium name="DOE Joint Genome Institute"/>
            <person name="Kuo A."/>
            <person name="Miyauchi S."/>
            <person name="Kiss E."/>
            <person name="Drula E."/>
            <person name="Kohler A."/>
            <person name="Sanchez-Garcia M."/>
            <person name="Andreopoulos B."/>
            <person name="Barry K.W."/>
            <person name="Bonito G."/>
            <person name="Buee M."/>
            <person name="Carver A."/>
            <person name="Chen C."/>
            <person name="Cichocki N."/>
            <person name="Clum A."/>
            <person name="Culley D."/>
            <person name="Crous P.W."/>
            <person name="Fauchery L."/>
            <person name="Girlanda M."/>
            <person name="Hayes R."/>
            <person name="Keri Z."/>
            <person name="Labutti K."/>
            <person name="Lipzen A."/>
            <person name="Lombard V."/>
            <person name="Magnuson J."/>
            <person name="Maillard F."/>
            <person name="Morin E."/>
            <person name="Murat C."/>
            <person name="Nolan M."/>
            <person name="Ohm R."/>
            <person name="Pangilinan J."/>
            <person name="Pereira M."/>
            <person name="Perotto S."/>
            <person name="Peter M."/>
            <person name="Riley R."/>
            <person name="Sitrit Y."/>
            <person name="Stielow B."/>
            <person name="Szollosi G."/>
            <person name="Zifcakova L."/>
            <person name="Stursova M."/>
            <person name="Spatafora J.W."/>
            <person name="Tedersoo L."/>
            <person name="Vaario L.-M."/>
            <person name="Yamada A."/>
            <person name="Yan M."/>
            <person name="Wang P."/>
            <person name="Xu J."/>
            <person name="Bruns T."/>
            <person name="Baldrian P."/>
            <person name="Vilgalys R."/>
            <person name="Henrissat B."/>
            <person name="Grigoriev I.V."/>
            <person name="Hibbett D."/>
            <person name="Nagy L.G."/>
            <person name="Martin F.M."/>
        </authorList>
    </citation>
    <scope>NUCLEOTIDE SEQUENCE</scope>
    <source>
        <strain evidence="5">UH-Tt-Lm1</strain>
    </source>
</reference>
<dbReference type="InterPro" id="IPR051132">
    <property type="entry name" value="3-5_Exonuclease_domain"/>
</dbReference>
<dbReference type="InterPro" id="IPR036397">
    <property type="entry name" value="RNaseH_sf"/>
</dbReference>
<dbReference type="GO" id="GO:0008408">
    <property type="term" value="F:3'-5' exonuclease activity"/>
    <property type="evidence" value="ECO:0007669"/>
    <property type="project" value="InterPro"/>
</dbReference>
<dbReference type="Pfam" id="PF01612">
    <property type="entry name" value="DNA_pol_A_exo1"/>
    <property type="match status" value="1"/>
</dbReference>
<evidence type="ECO:0000259" key="4">
    <source>
        <dbReference type="SMART" id="SM00474"/>
    </source>
</evidence>